<evidence type="ECO:0000313" key="3">
    <source>
        <dbReference type="Proteomes" id="UP000272503"/>
    </source>
</evidence>
<feature type="region of interest" description="Disordered" evidence="1">
    <location>
        <begin position="1"/>
        <end position="20"/>
    </location>
</feature>
<organism evidence="2 3">
    <name type="scientific">Mycetocola tolaasinivorans</name>
    <dbReference type="NCBI Taxonomy" id="76635"/>
    <lineage>
        <taxon>Bacteria</taxon>
        <taxon>Bacillati</taxon>
        <taxon>Actinomycetota</taxon>
        <taxon>Actinomycetes</taxon>
        <taxon>Micrococcales</taxon>
        <taxon>Microbacteriaceae</taxon>
        <taxon>Mycetocola</taxon>
    </lineage>
</organism>
<accession>A0A3L6ZZZ6</accession>
<gene>
    <name evidence="2" type="ORF">D9V32_14470</name>
</gene>
<reference evidence="2 3" key="1">
    <citation type="submission" date="2018-10" db="EMBL/GenBank/DDBJ databases">
        <authorList>
            <person name="Li J."/>
        </authorList>
    </citation>
    <scope>NUCLEOTIDE SEQUENCE [LARGE SCALE GENOMIC DNA]</scope>
    <source>
        <strain evidence="2 3">IF 016277</strain>
    </source>
</reference>
<proteinExistence type="predicted"/>
<evidence type="ECO:0000256" key="1">
    <source>
        <dbReference type="SAM" id="MobiDB-lite"/>
    </source>
</evidence>
<keyword evidence="3" id="KW-1185">Reference proteome</keyword>
<sequence>MVSDLSDSEPTGHAAAAARAESLPLAERAAALGEIVGQLTERLEQSDRITLNPAAELTHGIAAAPRPEVSLPPASPHNSEETR</sequence>
<comment type="caution">
    <text evidence="2">The sequence shown here is derived from an EMBL/GenBank/DDBJ whole genome shotgun (WGS) entry which is preliminary data.</text>
</comment>
<evidence type="ECO:0000313" key="2">
    <source>
        <dbReference type="EMBL" id="RLP73308.1"/>
    </source>
</evidence>
<dbReference type="EMBL" id="RCUX01000014">
    <property type="protein sequence ID" value="RLP73308.1"/>
    <property type="molecule type" value="Genomic_DNA"/>
</dbReference>
<protein>
    <submittedName>
        <fullName evidence="2">Uncharacterized protein</fullName>
    </submittedName>
</protein>
<feature type="region of interest" description="Disordered" evidence="1">
    <location>
        <begin position="56"/>
        <end position="83"/>
    </location>
</feature>
<name>A0A3L6ZZZ6_9MICO</name>
<dbReference type="AlphaFoldDB" id="A0A3L6ZZZ6"/>
<dbReference type="Proteomes" id="UP000272503">
    <property type="component" value="Unassembled WGS sequence"/>
</dbReference>